<accession>A0A0F9A7T8</accession>
<dbReference type="EMBL" id="LAZR01056229">
    <property type="protein sequence ID" value="KKK74624.1"/>
    <property type="molecule type" value="Genomic_DNA"/>
</dbReference>
<organism evidence="1">
    <name type="scientific">marine sediment metagenome</name>
    <dbReference type="NCBI Taxonomy" id="412755"/>
    <lineage>
        <taxon>unclassified sequences</taxon>
        <taxon>metagenomes</taxon>
        <taxon>ecological metagenomes</taxon>
    </lineage>
</organism>
<proteinExistence type="predicted"/>
<gene>
    <name evidence="1" type="ORF">LCGC14_2881910</name>
</gene>
<dbReference type="AlphaFoldDB" id="A0A0F9A7T8"/>
<protein>
    <submittedName>
        <fullName evidence="1">Uncharacterized protein</fullName>
    </submittedName>
</protein>
<sequence>MSGLSNLLAFASQRRLRDVLASAPAGGLALLGTRYHAHACPGGWADQPITCATSEHLAWACWHEARALAGDGTARSESSESRRHEAAAWA</sequence>
<reference evidence="1" key="1">
    <citation type="journal article" date="2015" name="Nature">
        <title>Complex archaea that bridge the gap between prokaryotes and eukaryotes.</title>
        <authorList>
            <person name="Spang A."/>
            <person name="Saw J.H."/>
            <person name="Jorgensen S.L."/>
            <person name="Zaremba-Niedzwiedzka K."/>
            <person name="Martijn J."/>
            <person name="Lind A.E."/>
            <person name="van Eijk R."/>
            <person name="Schleper C."/>
            <person name="Guy L."/>
            <person name="Ettema T.J."/>
        </authorList>
    </citation>
    <scope>NUCLEOTIDE SEQUENCE</scope>
</reference>
<comment type="caution">
    <text evidence="1">The sequence shown here is derived from an EMBL/GenBank/DDBJ whole genome shotgun (WGS) entry which is preliminary data.</text>
</comment>
<name>A0A0F9A7T8_9ZZZZ</name>
<evidence type="ECO:0000313" key="1">
    <source>
        <dbReference type="EMBL" id="KKK74624.1"/>
    </source>
</evidence>